<dbReference type="NCBIfam" id="NF038017">
    <property type="entry name" value="ABC_perm1"/>
    <property type="match status" value="1"/>
</dbReference>
<dbReference type="Proteomes" id="UP001626603">
    <property type="component" value="Chromosome"/>
</dbReference>
<dbReference type="InterPro" id="IPR035906">
    <property type="entry name" value="MetI-like_sf"/>
</dbReference>
<dbReference type="PANTHER" id="PTHR43632">
    <property type="entry name" value="PERMEASE COMPONENT OF TUNGSTATE ABC TRANSPORTER"/>
    <property type="match status" value="1"/>
</dbReference>
<dbReference type="CDD" id="cd06261">
    <property type="entry name" value="TM_PBP2"/>
    <property type="match status" value="1"/>
</dbReference>
<comment type="subcellular location">
    <subcellularLocation>
        <location evidence="5">Cell membrane</location>
        <topology evidence="5">Multi-pass membrane protein</topology>
    </subcellularLocation>
    <subcellularLocation>
        <location evidence="1">Membrane</location>
        <topology evidence="1">Multi-pass membrane protein</topology>
    </subcellularLocation>
</comment>
<keyword evidence="2 5" id="KW-0812">Transmembrane</keyword>
<reference evidence="7 8" key="1">
    <citation type="submission" date="2023-10" db="EMBL/GenBank/DDBJ databases">
        <title>The complete genome sequence of Methanoculleus palmolei DSM 4273.</title>
        <authorList>
            <person name="Lai S.-J."/>
            <person name="You Y.-T."/>
            <person name="Chen S.-C."/>
        </authorList>
    </citation>
    <scope>NUCLEOTIDE SEQUENCE [LARGE SCALE GENOMIC DNA]</scope>
    <source>
        <strain evidence="7 8">DSM 4273</strain>
    </source>
</reference>
<feature type="transmembrane region" description="Helical" evidence="5">
    <location>
        <begin position="67"/>
        <end position="90"/>
    </location>
</feature>
<dbReference type="InterPro" id="IPR000515">
    <property type="entry name" value="MetI-like"/>
</dbReference>
<accession>A0ABD8A8D4</accession>
<keyword evidence="4 5" id="KW-0472">Membrane</keyword>
<evidence type="ECO:0000256" key="3">
    <source>
        <dbReference type="ARBA" id="ARBA00022989"/>
    </source>
</evidence>
<sequence>MVNGPGENPIVEGFIEAIRLIVTLDPQVVEITVRSLYISLTAAFFASLVALPIGALIYFYDFRGKHAVVSTLQTLYALPTVIVGLLMFLLLSNIGPFGFLRLLYTPGGMIVAQTVLIIPLLMGLTVSALSGIDRDKRYTITALGASRLQTVMTVISEARFAVMAGVLLGFGRAIAEVGTVMIVGGNIRGATRVLTTAIALNTSMANYSLSIALGIILLAVALGVNIALSLVQRR</sequence>
<name>A0ABD8A8D4_9EURY</name>
<feature type="transmembrane region" description="Helical" evidence="5">
    <location>
        <begin position="207"/>
        <end position="231"/>
    </location>
</feature>
<organism evidence="7 8">
    <name type="scientific">Methanoculleus palmolei</name>
    <dbReference type="NCBI Taxonomy" id="72612"/>
    <lineage>
        <taxon>Archaea</taxon>
        <taxon>Methanobacteriati</taxon>
        <taxon>Methanobacteriota</taxon>
        <taxon>Stenosarchaea group</taxon>
        <taxon>Methanomicrobia</taxon>
        <taxon>Methanomicrobiales</taxon>
        <taxon>Methanomicrobiaceae</taxon>
        <taxon>Methanoculleus</taxon>
    </lineage>
</organism>
<evidence type="ECO:0000259" key="6">
    <source>
        <dbReference type="PROSITE" id="PS50928"/>
    </source>
</evidence>
<evidence type="ECO:0000313" key="8">
    <source>
        <dbReference type="Proteomes" id="UP001626603"/>
    </source>
</evidence>
<dbReference type="EMBL" id="CP137641">
    <property type="protein sequence ID" value="WOX55769.1"/>
    <property type="molecule type" value="Genomic_DNA"/>
</dbReference>
<dbReference type="SUPFAM" id="SSF161098">
    <property type="entry name" value="MetI-like"/>
    <property type="match status" value="1"/>
</dbReference>
<evidence type="ECO:0000256" key="1">
    <source>
        <dbReference type="ARBA" id="ARBA00004141"/>
    </source>
</evidence>
<dbReference type="Gene3D" id="1.10.3720.10">
    <property type="entry name" value="MetI-like"/>
    <property type="match status" value="1"/>
</dbReference>
<keyword evidence="5" id="KW-0813">Transport</keyword>
<gene>
    <name evidence="7" type="ORF">R6Y95_00165</name>
</gene>
<evidence type="ECO:0000256" key="5">
    <source>
        <dbReference type="RuleBase" id="RU363032"/>
    </source>
</evidence>
<feature type="transmembrane region" description="Helical" evidence="5">
    <location>
        <begin position="160"/>
        <end position="187"/>
    </location>
</feature>
<dbReference type="InterPro" id="IPR049783">
    <property type="entry name" value="ABC_perm_TupB-like"/>
</dbReference>
<feature type="transmembrane region" description="Helical" evidence="5">
    <location>
        <begin position="36"/>
        <end position="60"/>
    </location>
</feature>
<evidence type="ECO:0000256" key="2">
    <source>
        <dbReference type="ARBA" id="ARBA00022692"/>
    </source>
</evidence>
<protein>
    <submittedName>
        <fullName evidence="7">ABC transporter permease</fullName>
    </submittedName>
</protein>
<proteinExistence type="inferred from homology"/>
<dbReference type="PANTHER" id="PTHR43632:SF1">
    <property type="entry name" value="PERMEASE COMPONENT OF TUNGSTATE ABC TRANSPORTER"/>
    <property type="match status" value="1"/>
</dbReference>
<keyword evidence="8" id="KW-1185">Reference proteome</keyword>
<evidence type="ECO:0000313" key="7">
    <source>
        <dbReference type="EMBL" id="WOX55769.1"/>
    </source>
</evidence>
<keyword evidence="3 5" id="KW-1133">Transmembrane helix</keyword>
<dbReference type="Pfam" id="PF00528">
    <property type="entry name" value="BPD_transp_1"/>
    <property type="match status" value="1"/>
</dbReference>
<comment type="similarity">
    <text evidence="5">Belongs to the binding-protein-dependent transport system permease family.</text>
</comment>
<dbReference type="AlphaFoldDB" id="A0ABD8A8D4"/>
<dbReference type="GO" id="GO:0005886">
    <property type="term" value="C:plasma membrane"/>
    <property type="evidence" value="ECO:0007669"/>
    <property type="project" value="UniProtKB-SubCell"/>
</dbReference>
<feature type="domain" description="ABC transmembrane type-1" evidence="6">
    <location>
        <begin position="32"/>
        <end position="228"/>
    </location>
</feature>
<dbReference type="PROSITE" id="PS50928">
    <property type="entry name" value="ABC_TM1"/>
    <property type="match status" value="1"/>
</dbReference>
<feature type="transmembrane region" description="Helical" evidence="5">
    <location>
        <begin position="110"/>
        <end position="129"/>
    </location>
</feature>
<evidence type="ECO:0000256" key="4">
    <source>
        <dbReference type="ARBA" id="ARBA00023136"/>
    </source>
</evidence>